<keyword evidence="2" id="KW-1133">Transmembrane helix</keyword>
<dbReference type="EMBL" id="CP078145">
    <property type="protein sequence ID" value="QXN88684.1"/>
    <property type="molecule type" value="Genomic_DNA"/>
</dbReference>
<evidence type="ECO:0000256" key="1">
    <source>
        <dbReference type="SAM" id="MobiDB-lite"/>
    </source>
</evidence>
<protein>
    <recommendedName>
        <fullName evidence="5">YfhO family protein</fullName>
    </recommendedName>
</protein>
<feature type="transmembrane region" description="Helical" evidence="2">
    <location>
        <begin position="434"/>
        <end position="452"/>
    </location>
</feature>
<evidence type="ECO:0000256" key="2">
    <source>
        <dbReference type="SAM" id="Phobius"/>
    </source>
</evidence>
<evidence type="ECO:0000313" key="3">
    <source>
        <dbReference type="EMBL" id="QXN88684.1"/>
    </source>
</evidence>
<feature type="region of interest" description="Disordered" evidence="1">
    <location>
        <begin position="730"/>
        <end position="783"/>
    </location>
</feature>
<proteinExistence type="predicted"/>
<sequence length="783" mass="85721">MTDNGSRAERKTTSLWAAVTVLGVLAGYAGVLLANTRHFYTDDTEAQYVPLWLDVGRHLRDGVFPTVIPEEWMAGNYLVEGQGSVFNPPQLLVAFIAPSVDNLVVLATAVKLCYSIILALGVFRVCLAYRAQAPWAAVAGVAFCFSGWLLFLDQATWVLGLAGTAWLANAWASGIRYARGRSGPIPVFVFLFLAITVGYVWPGVESALMIVAVAAGEWLYQRKPWPAVRLLLAAGCAGAAGLLTYLPGLLSSEVTWRTADNRISNDGFMTVPWQESLNASLPTTLPSFNSWFGLIQPFPVVYIAWFLIPGLAFIDWKAAASTFREVSAAAFFAGIALMWTAGPAAFGPLRWPVRILPMLALALLVSGCVLLSRHGTLASWRVRLGVATGLVAVMLVRSVSSAPSHRIWTHLWAAVIVVVLGVVVLLLYVQWGRVAACAALLVTIAPIAYYQVSSSFPHPMSWNLPERRSDAQTRFPEFDGTTLQLGNSQIFPRDAKDVDGVYSSLVVGAYAKDLGLDYVNGYTPIGHAAFSERICMQWDGSTCPDAFRKIFETEPTTGEPIVDLMKVDRITLMRLVYPDARHDPPPPGWHWVDYPPNDKWIWTLERDAGPMSRNNGRIADTDGVAAVSVSESEHTSTVRVSSQHGGRVTFARLVWPGYRATLNGRDIIHEAVDDIFFSVEIPAGTENAELQVTWRPPGMHLGMATFALGLAGIGSLHWLYARKRRHLRYASQSDGGPNPGDSTPHLEQWPGSLAEPDRNTQTPQLVGHLEHHRNLESISVDAR</sequence>
<feature type="transmembrane region" description="Helical" evidence="2">
    <location>
        <begin position="407"/>
        <end position="427"/>
    </location>
</feature>
<reference evidence="3 4" key="1">
    <citation type="submission" date="2021-07" db="EMBL/GenBank/DDBJ databases">
        <title>Whole Genome Sequence of Nocardia Iowensis.</title>
        <authorList>
            <person name="Lamm A."/>
            <person name="Collins-Fairclough A.M."/>
            <person name="Bunk B."/>
            <person name="Sproer C."/>
        </authorList>
    </citation>
    <scope>NUCLEOTIDE SEQUENCE [LARGE SCALE GENOMIC DNA]</scope>
    <source>
        <strain evidence="3 4">NRRL 5646</strain>
    </source>
</reference>
<feature type="transmembrane region" description="Helical" evidence="2">
    <location>
        <begin position="699"/>
        <end position="720"/>
    </location>
</feature>
<keyword evidence="2" id="KW-0812">Transmembrane</keyword>
<evidence type="ECO:0008006" key="5">
    <source>
        <dbReference type="Google" id="ProtNLM"/>
    </source>
</evidence>
<feature type="transmembrane region" description="Helical" evidence="2">
    <location>
        <begin position="384"/>
        <end position="401"/>
    </location>
</feature>
<feature type="transmembrane region" description="Helical" evidence="2">
    <location>
        <begin position="135"/>
        <end position="168"/>
    </location>
</feature>
<name>A0ABX8RIE7_NOCIO</name>
<gene>
    <name evidence="3" type="ORF">KV110_24175</name>
</gene>
<accession>A0ABX8RIE7</accession>
<feature type="transmembrane region" description="Helical" evidence="2">
    <location>
        <begin position="326"/>
        <end position="345"/>
    </location>
</feature>
<feature type="transmembrane region" description="Helical" evidence="2">
    <location>
        <begin position="188"/>
        <end position="215"/>
    </location>
</feature>
<feature type="transmembrane region" description="Helical" evidence="2">
    <location>
        <begin position="103"/>
        <end position="123"/>
    </location>
</feature>
<evidence type="ECO:0000313" key="4">
    <source>
        <dbReference type="Proteomes" id="UP000694257"/>
    </source>
</evidence>
<dbReference type="Proteomes" id="UP000694257">
    <property type="component" value="Chromosome"/>
</dbReference>
<keyword evidence="4" id="KW-1185">Reference proteome</keyword>
<keyword evidence="2" id="KW-0472">Membrane</keyword>
<feature type="transmembrane region" description="Helical" evidence="2">
    <location>
        <begin position="351"/>
        <end position="372"/>
    </location>
</feature>
<organism evidence="3 4">
    <name type="scientific">Nocardia iowensis</name>
    <dbReference type="NCBI Taxonomy" id="204891"/>
    <lineage>
        <taxon>Bacteria</taxon>
        <taxon>Bacillati</taxon>
        <taxon>Actinomycetota</taxon>
        <taxon>Actinomycetes</taxon>
        <taxon>Mycobacteriales</taxon>
        <taxon>Nocardiaceae</taxon>
        <taxon>Nocardia</taxon>
    </lineage>
</organism>
<feature type="transmembrane region" description="Helical" evidence="2">
    <location>
        <begin position="227"/>
        <end position="246"/>
    </location>
</feature>
<dbReference type="RefSeq" id="WP_218469567.1">
    <property type="nucleotide sequence ID" value="NZ_BAABJN010000011.1"/>
</dbReference>
<feature type="transmembrane region" description="Helical" evidence="2">
    <location>
        <begin position="291"/>
        <end position="314"/>
    </location>
</feature>
<feature type="transmembrane region" description="Helical" evidence="2">
    <location>
        <begin position="12"/>
        <end position="34"/>
    </location>
</feature>